<feature type="transmembrane region" description="Helical" evidence="6">
    <location>
        <begin position="324"/>
        <end position="344"/>
    </location>
</feature>
<proteinExistence type="predicted"/>
<evidence type="ECO:0000256" key="1">
    <source>
        <dbReference type="ARBA" id="ARBA00004651"/>
    </source>
</evidence>
<evidence type="ECO:0000256" key="4">
    <source>
        <dbReference type="ARBA" id="ARBA00022989"/>
    </source>
</evidence>
<feature type="domain" description="MacB-like periplasmic core" evidence="8">
    <location>
        <begin position="411"/>
        <end position="610"/>
    </location>
</feature>
<comment type="caution">
    <text evidence="9">The sequence shown here is derived from an EMBL/GenBank/DDBJ whole genome shotgun (WGS) entry which is preliminary data.</text>
</comment>
<feature type="transmembrane region" description="Helical" evidence="6">
    <location>
        <begin position="356"/>
        <end position="379"/>
    </location>
</feature>
<evidence type="ECO:0000256" key="3">
    <source>
        <dbReference type="ARBA" id="ARBA00022692"/>
    </source>
</evidence>
<dbReference type="PANTHER" id="PTHR30572">
    <property type="entry name" value="MEMBRANE COMPONENT OF TRANSPORTER-RELATED"/>
    <property type="match status" value="1"/>
</dbReference>
<dbReference type="AlphaFoldDB" id="A0A3E1P149"/>
<feature type="transmembrane region" description="Helical" evidence="6">
    <location>
        <begin position="647"/>
        <end position="668"/>
    </location>
</feature>
<reference evidence="9 10" key="1">
    <citation type="submission" date="2018-08" db="EMBL/GenBank/DDBJ databases">
        <title>Chitinophaga sp. K20C18050901, a novel bacterium isolated from forest soil.</title>
        <authorList>
            <person name="Wang C."/>
        </authorList>
    </citation>
    <scope>NUCLEOTIDE SEQUENCE [LARGE SCALE GENOMIC DNA]</scope>
    <source>
        <strain evidence="9 10">K20C18050901</strain>
    </source>
</reference>
<name>A0A3E1P149_9BACT</name>
<keyword evidence="3 6" id="KW-0812">Transmembrane</keyword>
<dbReference type="PANTHER" id="PTHR30572:SF18">
    <property type="entry name" value="ABC-TYPE MACROLIDE FAMILY EXPORT SYSTEM PERMEASE COMPONENT 2"/>
    <property type="match status" value="1"/>
</dbReference>
<comment type="subcellular location">
    <subcellularLocation>
        <location evidence="1">Cell membrane</location>
        <topology evidence="1">Multi-pass membrane protein</topology>
    </subcellularLocation>
</comment>
<dbReference type="Pfam" id="PF02687">
    <property type="entry name" value="FtsX"/>
    <property type="match status" value="2"/>
</dbReference>
<dbReference type="GO" id="GO:0022857">
    <property type="term" value="F:transmembrane transporter activity"/>
    <property type="evidence" value="ECO:0007669"/>
    <property type="project" value="TreeGrafter"/>
</dbReference>
<accession>A0A3E1P149</accession>
<feature type="transmembrane region" description="Helical" evidence="6">
    <location>
        <begin position="688"/>
        <end position="714"/>
    </location>
</feature>
<dbReference type="GO" id="GO:0005886">
    <property type="term" value="C:plasma membrane"/>
    <property type="evidence" value="ECO:0007669"/>
    <property type="project" value="UniProtKB-SubCell"/>
</dbReference>
<dbReference type="OrthoDB" id="5933722at2"/>
<dbReference type="EMBL" id="QTJV01000006">
    <property type="protein sequence ID" value="RFM33913.1"/>
    <property type="molecule type" value="Genomic_DNA"/>
</dbReference>
<dbReference type="PROSITE" id="PS51257">
    <property type="entry name" value="PROKAR_LIPOPROTEIN"/>
    <property type="match status" value="1"/>
</dbReference>
<feature type="transmembrane region" description="Helical" evidence="6">
    <location>
        <begin position="16"/>
        <end position="37"/>
    </location>
</feature>
<sequence length="767" mass="85659">MFKRSFRRLMKDRQSTILNLIGLSTGLACAFLIWLWVHDELQTDRFHKYGDRIYQVMVTQQQGKRLDTGPGTSGGLGQELARTIPNVEQAVTSAPQMWFEPFSITYGNSTVSATGNFASKDFFSVFSFDLLAGDKKTVLADKHAIVISKSLALSLFHSTDNAVGKTLTWKLFDFTQPVTITGVYNDMPANSTIRMDFVLNFGAWVDEVPVSGELANGTGPFETYVLLKQGTDISHVQAALKRWPFKIQLSLRSFTDRYLQEGSRMNYVRMFSLIAIFILIIACINFMNLSTANAAGRMKEVGIKKAIGASRGTLIRQFLGESMLLSFMALLLAIGIVALLLPAFNAITGKQLFLKPHYVILVITLVTGLLAGSYPAFYLTGFHPVVTLKGKFLQSSGNAWARKGLVVFQFVVSVVFIIAVLVIYQQIKFIQHKNLGFNQENVIYFQADGPAMEHQDALIAGLKQIPGVENASGMMRNIIMPFGTPDSHIQWDGKNKDNQIRFTQMLVNYDLPETLGMTILKGRSFSRDFSTDSQGVILNETAVKAMELTDPVGKTIYTENVPVQVIGVVKDFHFTSLHNAIQPYIFRLWPEYSIITMVRIKDVQTIERIADFYKKFNPGYVFNYKFLDESVQAQYKSEQVIGSLSRYFAGLAILISCLGLFGLAAFTAERRRKEISIRKVLGASVNQLAVMLSGDFLKMVFIAVIIAFPLAAWMMEKWLQGFAYRIHLQAGVFILAAIVTLLITICTVSFQSLKAAFSNPVKALRAE</sequence>
<dbReference type="RefSeq" id="WP_116854830.1">
    <property type="nucleotide sequence ID" value="NZ_QTJV01000006.1"/>
</dbReference>
<evidence type="ECO:0000256" key="5">
    <source>
        <dbReference type="ARBA" id="ARBA00023136"/>
    </source>
</evidence>
<feature type="domain" description="ABC3 transporter permease C-terminal" evidence="7">
    <location>
        <begin position="648"/>
        <end position="760"/>
    </location>
</feature>
<evidence type="ECO:0000313" key="10">
    <source>
        <dbReference type="Proteomes" id="UP000261174"/>
    </source>
</evidence>
<feature type="domain" description="ABC3 transporter permease C-terminal" evidence="7">
    <location>
        <begin position="273"/>
        <end position="370"/>
    </location>
</feature>
<dbReference type="InterPro" id="IPR025857">
    <property type="entry name" value="MacB_PCD"/>
</dbReference>
<feature type="transmembrane region" description="Helical" evidence="6">
    <location>
        <begin position="267"/>
        <end position="289"/>
    </location>
</feature>
<keyword evidence="10" id="KW-1185">Reference proteome</keyword>
<dbReference type="Pfam" id="PF12704">
    <property type="entry name" value="MacB_PCD"/>
    <property type="match status" value="2"/>
</dbReference>
<dbReference type="InterPro" id="IPR050250">
    <property type="entry name" value="Macrolide_Exporter_MacB"/>
</dbReference>
<dbReference type="InterPro" id="IPR003838">
    <property type="entry name" value="ABC3_permease_C"/>
</dbReference>
<evidence type="ECO:0000313" key="9">
    <source>
        <dbReference type="EMBL" id="RFM33913.1"/>
    </source>
</evidence>
<organism evidence="9 10">
    <name type="scientific">Chitinophaga silvisoli</name>
    <dbReference type="NCBI Taxonomy" id="2291814"/>
    <lineage>
        <taxon>Bacteria</taxon>
        <taxon>Pseudomonadati</taxon>
        <taxon>Bacteroidota</taxon>
        <taxon>Chitinophagia</taxon>
        <taxon>Chitinophagales</taxon>
        <taxon>Chitinophagaceae</taxon>
        <taxon>Chitinophaga</taxon>
    </lineage>
</organism>
<evidence type="ECO:0000259" key="7">
    <source>
        <dbReference type="Pfam" id="PF02687"/>
    </source>
</evidence>
<protein>
    <submittedName>
        <fullName evidence="9">ABC transporter permease</fullName>
    </submittedName>
</protein>
<dbReference type="Proteomes" id="UP000261174">
    <property type="component" value="Unassembled WGS sequence"/>
</dbReference>
<evidence type="ECO:0000259" key="8">
    <source>
        <dbReference type="Pfam" id="PF12704"/>
    </source>
</evidence>
<keyword evidence="2" id="KW-1003">Cell membrane</keyword>
<gene>
    <name evidence="9" type="ORF">DXN04_18335</name>
</gene>
<evidence type="ECO:0000256" key="6">
    <source>
        <dbReference type="SAM" id="Phobius"/>
    </source>
</evidence>
<feature type="transmembrane region" description="Helical" evidence="6">
    <location>
        <begin position="400"/>
        <end position="424"/>
    </location>
</feature>
<feature type="domain" description="MacB-like periplasmic core" evidence="8">
    <location>
        <begin position="16"/>
        <end position="242"/>
    </location>
</feature>
<keyword evidence="5 6" id="KW-0472">Membrane</keyword>
<evidence type="ECO:0000256" key="2">
    <source>
        <dbReference type="ARBA" id="ARBA00022475"/>
    </source>
</evidence>
<keyword evidence="4 6" id="KW-1133">Transmembrane helix</keyword>
<feature type="transmembrane region" description="Helical" evidence="6">
    <location>
        <begin position="726"/>
        <end position="750"/>
    </location>
</feature>